<evidence type="ECO:0000313" key="1">
    <source>
        <dbReference type="EMBL" id="CCA28128.1"/>
    </source>
</evidence>
<proteinExistence type="predicted"/>
<dbReference type="AlphaFoldDB" id="F0X2L5"/>
<name>F0X2L5_9STRA</name>
<dbReference type="EMBL" id="FR824940">
    <property type="protein sequence ID" value="CCA28128.1"/>
    <property type="molecule type" value="Genomic_DNA"/>
</dbReference>
<organism evidence="1">
    <name type="scientific">Albugo laibachii Nc14</name>
    <dbReference type="NCBI Taxonomy" id="890382"/>
    <lineage>
        <taxon>Eukaryota</taxon>
        <taxon>Sar</taxon>
        <taxon>Stramenopiles</taxon>
        <taxon>Oomycota</taxon>
        <taxon>Peronosporomycetes</taxon>
        <taxon>Albuginales</taxon>
        <taxon>Albuginaceae</taxon>
        <taxon>Albugo</taxon>
    </lineage>
</organism>
<accession>F0X2L5</accession>
<protein>
    <submittedName>
        <fullName evidence="1">AlNc14C1254G12850 protein</fullName>
    </submittedName>
</protein>
<reference evidence="1" key="1">
    <citation type="journal article" date="2011" name="PLoS Biol.">
        <title>Gene gain and loss during evolution of obligate parasitism in the white rust pathogen of Arabidopsis thaliana.</title>
        <authorList>
            <person name="Kemen E."/>
            <person name="Gardiner A."/>
            <person name="Schultz-Larsen T."/>
            <person name="Kemen A.C."/>
            <person name="Balmuth A.L."/>
            <person name="Robert-Seilaniantz A."/>
            <person name="Bailey K."/>
            <person name="Holub E."/>
            <person name="Studholme D.J."/>
            <person name="Maclean D."/>
            <person name="Jones J.D."/>
        </authorList>
    </citation>
    <scope>NUCLEOTIDE SEQUENCE</scope>
</reference>
<reference evidence="1" key="2">
    <citation type="submission" date="2011-02" db="EMBL/GenBank/DDBJ databases">
        <authorList>
            <person name="MacLean D."/>
        </authorList>
    </citation>
    <scope>NUCLEOTIDE SEQUENCE</scope>
</reference>
<gene>
    <name evidence="1" type="primary">AlNc14C1254G12850</name>
    <name evidence="1" type="ORF">ALNC14_142720</name>
</gene>
<dbReference type="HOGENOM" id="CLU_1368400_0_0_1"/>
<sequence>MERKRTKYVQVVIQKSDMTPRRPSFDNDFIPRNVRFESPEPQFMEIDQAGHNYRNDQLPVPGRTDTQIVSLDQEAARTSLMDVEEDFGQEIIPVHHNDVTTHYQRPFTNIMQKGDSSWMSIQPIVTLLLFLNVDNGHHQQVHSAMPLFRIQMEIKSIMMRKVESRRDYDLCPCKPTQPLNDLQNIRKHCKVLTLSSGKLQ</sequence>